<dbReference type="EC" id="2.1.1.216" evidence="7 9"/>
<dbReference type="Gene3D" id="3.40.50.150">
    <property type="entry name" value="Vaccinia Virus protein VP39"/>
    <property type="match status" value="1"/>
</dbReference>
<evidence type="ECO:0000256" key="3">
    <source>
        <dbReference type="ARBA" id="ARBA00022679"/>
    </source>
</evidence>
<dbReference type="PANTHER" id="PTHR10631:SF3">
    <property type="entry name" value="TRNA (GUANINE(26)-N(2))-DIMETHYLTRANSFERASE"/>
    <property type="match status" value="1"/>
</dbReference>
<dbReference type="PANTHER" id="PTHR10631">
    <property type="entry name" value="N 2 ,N 2 -DIMETHYLGUANOSINE TRNA METHYLTRANSFERASE"/>
    <property type="match status" value="1"/>
</dbReference>
<protein>
    <recommendedName>
        <fullName evidence="7 9">tRNA (guanine(26)-N(2))-dimethyltransferase</fullName>
        <ecNumber evidence="7 9">2.1.1.216</ecNumber>
    </recommendedName>
</protein>
<dbReference type="FunFam" id="3.30.56.70:FF:000001">
    <property type="entry name" value="tRNA (guanine(26)-N(2))-dimethyltransferase"/>
    <property type="match status" value="1"/>
</dbReference>
<dbReference type="PROSITE" id="PS51626">
    <property type="entry name" value="SAM_MT_TRM1"/>
    <property type="match status" value="1"/>
</dbReference>
<dbReference type="EMBL" id="JALJAT010000003">
    <property type="protein sequence ID" value="KAK4471497.1"/>
    <property type="molecule type" value="Genomic_DNA"/>
</dbReference>
<evidence type="ECO:0000256" key="8">
    <source>
        <dbReference type="ARBA" id="ARBA00051897"/>
    </source>
</evidence>
<keyword evidence="5 9" id="KW-0819">tRNA processing</keyword>
<evidence type="ECO:0000256" key="5">
    <source>
        <dbReference type="ARBA" id="ARBA00022694"/>
    </source>
</evidence>
<gene>
    <name evidence="11" type="ORF">MN116_004920</name>
</gene>
<evidence type="ECO:0000256" key="10">
    <source>
        <dbReference type="SAM" id="MobiDB-lite"/>
    </source>
</evidence>
<evidence type="ECO:0000256" key="6">
    <source>
        <dbReference type="ARBA" id="ARBA00022884"/>
    </source>
</evidence>
<keyword evidence="4 9" id="KW-0949">S-adenosyl-L-methionine</keyword>
<dbReference type="InterPro" id="IPR002905">
    <property type="entry name" value="Trm1"/>
</dbReference>
<comment type="catalytic activity">
    <reaction evidence="8 9">
        <text>guanosine(26) in tRNA + 2 S-adenosyl-L-methionine = N(2)-dimethylguanosine(26) in tRNA + 2 S-adenosyl-L-homocysteine + 2 H(+)</text>
        <dbReference type="Rhea" id="RHEA:43140"/>
        <dbReference type="Rhea" id="RHEA-COMP:10359"/>
        <dbReference type="Rhea" id="RHEA-COMP:10360"/>
        <dbReference type="ChEBI" id="CHEBI:15378"/>
        <dbReference type="ChEBI" id="CHEBI:57856"/>
        <dbReference type="ChEBI" id="CHEBI:59789"/>
        <dbReference type="ChEBI" id="CHEBI:74269"/>
        <dbReference type="ChEBI" id="CHEBI:74513"/>
        <dbReference type="EC" id="2.1.1.216"/>
    </reaction>
</comment>
<keyword evidence="6 9" id="KW-0694">RNA-binding</keyword>
<evidence type="ECO:0000256" key="1">
    <source>
        <dbReference type="ARBA" id="ARBA00022555"/>
    </source>
</evidence>
<dbReference type="GO" id="GO:0002940">
    <property type="term" value="P:tRNA N2-guanine methylation"/>
    <property type="evidence" value="ECO:0007669"/>
    <property type="project" value="TreeGrafter"/>
</dbReference>
<keyword evidence="3 9" id="KW-0808">Transferase</keyword>
<evidence type="ECO:0000313" key="12">
    <source>
        <dbReference type="Proteomes" id="UP001292079"/>
    </source>
</evidence>
<keyword evidence="12" id="KW-1185">Reference proteome</keyword>
<feature type="compositionally biased region" description="Polar residues" evidence="10">
    <location>
        <begin position="369"/>
        <end position="386"/>
    </location>
</feature>
<reference evidence="11" key="1">
    <citation type="submission" date="2022-04" db="EMBL/GenBank/DDBJ databases">
        <authorList>
            <person name="Xu L."/>
            <person name="Lv Z."/>
        </authorList>
    </citation>
    <scope>NUCLEOTIDE SEQUENCE</scope>
    <source>
        <strain evidence="11">LV_2022a</strain>
    </source>
</reference>
<dbReference type="Gene3D" id="3.30.56.70">
    <property type="entry name" value="N2,N2-dimethylguanosine tRNA methyltransferase, C-terminal domain"/>
    <property type="match status" value="1"/>
</dbReference>
<evidence type="ECO:0000256" key="7">
    <source>
        <dbReference type="ARBA" id="ARBA00039099"/>
    </source>
</evidence>
<organism evidence="11 12">
    <name type="scientific">Schistosoma mekongi</name>
    <name type="common">Parasitic worm</name>
    <dbReference type="NCBI Taxonomy" id="38744"/>
    <lineage>
        <taxon>Eukaryota</taxon>
        <taxon>Metazoa</taxon>
        <taxon>Spiralia</taxon>
        <taxon>Lophotrochozoa</taxon>
        <taxon>Platyhelminthes</taxon>
        <taxon>Trematoda</taxon>
        <taxon>Digenea</taxon>
        <taxon>Strigeidida</taxon>
        <taxon>Schistosomatoidea</taxon>
        <taxon>Schistosomatidae</taxon>
        <taxon>Schistosoma</taxon>
    </lineage>
</organism>
<feature type="region of interest" description="Disordered" evidence="10">
    <location>
        <begin position="369"/>
        <end position="400"/>
    </location>
</feature>
<feature type="compositionally biased region" description="Basic residues" evidence="10">
    <location>
        <begin position="513"/>
        <end position="528"/>
    </location>
</feature>
<dbReference type="InterPro" id="IPR042296">
    <property type="entry name" value="tRNA_met_Trm1_C"/>
</dbReference>
<dbReference type="GO" id="GO:0005634">
    <property type="term" value="C:nucleus"/>
    <property type="evidence" value="ECO:0007669"/>
    <property type="project" value="TreeGrafter"/>
</dbReference>
<dbReference type="AlphaFoldDB" id="A0AAE1ZCU5"/>
<comment type="similarity">
    <text evidence="9">Belongs to the class I-like SAM-binding methyltransferase superfamily. Trm1 family.</text>
</comment>
<dbReference type="Pfam" id="PF02005">
    <property type="entry name" value="TRM"/>
    <property type="match status" value="2"/>
</dbReference>
<dbReference type="FunFam" id="3.40.50.150:FF:000051">
    <property type="entry name" value="tRNA (guanine(26)-N(2))-dimethyltransferase"/>
    <property type="match status" value="1"/>
</dbReference>
<keyword evidence="2 9" id="KW-0489">Methyltransferase</keyword>
<dbReference type="SUPFAM" id="SSF53335">
    <property type="entry name" value="S-adenosyl-L-methionine-dependent methyltransferases"/>
    <property type="match status" value="1"/>
</dbReference>
<reference evidence="11" key="2">
    <citation type="journal article" date="2023" name="Infect Dis Poverty">
        <title>Chromosome-scale genome of the human blood fluke Schistosoma mekongi and its implications for public health.</title>
        <authorList>
            <person name="Zhou M."/>
            <person name="Xu L."/>
            <person name="Xu D."/>
            <person name="Chen W."/>
            <person name="Khan J."/>
            <person name="Hu Y."/>
            <person name="Huang H."/>
            <person name="Wei H."/>
            <person name="Zhang Y."/>
            <person name="Chusongsang P."/>
            <person name="Tanasarnprasert K."/>
            <person name="Hu X."/>
            <person name="Limpanont Y."/>
            <person name="Lv Z."/>
        </authorList>
    </citation>
    <scope>NUCLEOTIDE SEQUENCE</scope>
    <source>
        <strain evidence="11">LV_2022a</strain>
    </source>
</reference>
<keyword evidence="1 9" id="KW-0820">tRNA-binding</keyword>
<comment type="caution">
    <text evidence="11">The sequence shown here is derived from an EMBL/GenBank/DDBJ whole genome shotgun (WGS) entry which is preliminary data.</text>
</comment>
<dbReference type="GO" id="GO:0000049">
    <property type="term" value="F:tRNA binding"/>
    <property type="evidence" value="ECO:0007669"/>
    <property type="project" value="UniProtKB-UniRule"/>
</dbReference>
<accession>A0AAE1ZCU5</accession>
<dbReference type="GO" id="GO:0160104">
    <property type="term" value="F:tRNA (guanine(26)-N2)-dimethyltransferase activity"/>
    <property type="evidence" value="ECO:0007669"/>
    <property type="project" value="UniProtKB-UniRule"/>
</dbReference>
<dbReference type="CDD" id="cd02440">
    <property type="entry name" value="AdoMet_MTases"/>
    <property type="match status" value="1"/>
</dbReference>
<sequence length="607" mass="66771">MILILKSDSVHAKRRDLEMSLLGKAIAFLRPRLSGILMTNTSFVKEGSAEVMLPDAVFYNPVQEFNRDLTIAMVNQFGKLHKREAAVKLKNKLNGNSGLLQGLRILEALSASGIRSIRMALEVPDVSRIIANDLSPEAVSLIAKNAAHNNVASIVNPVCCDAIELMLQHRPHSERFNVVDIDPFGTASPFLDSAVQCLHSGGLLCVTSTDMAVLCGSTPGTSMGKYGGIAIKTGSTHEVGLRILLNALQLAASRHGKIIEPLLSLSVDFYARVFVRVWSSPLSVKAIAAKHGICYICSGCSAYHIQPLGEAVGTNKAVVPAHGPPVGPQCAECGSRFHVFGPIWIGPLHNRTFLYEFLSDLGYPPKNTSNISNCSNENDHSPTQFNTREDSTESEAPASTYTTNKHYGTLKRIIGMTAVAYEELPDVPLYYMVDRLASAYGCNMPRLPDLYSCFLNANYRVSCSHADKKSLKTDAPHSFVLDCFRAHYERNRKIGESGLQSDSEKEMEASKKVNVRSRRQLKKKRRTNKGIEISPDIEESDAESKDISNRQTVRINLLARPINPSISFSRHPLANPPSKCDGLVRYQINPEKNWGPKSKPKMRNALT</sequence>
<name>A0AAE1ZCU5_SCHME</name>
<evidence type="ECO:0000256" key="4">
    <source>
        <dbReference type="ARBA" id="ARBA00022691"/>
    </source>
</evidence>
<dbReference type="Proteomes" id="UP001292079">
    <property type="component" value="Unassembled WGS sequence"/>
</dbReference>
<evidence type="ECO:0000256" key="9">
    <source>
        <dbReference type="PROSITE-ProRule" id="PRU00958"/>
    </source>
</evidence>
<evidence type="ECO:0000313" key="11">
    <source>
        <dbReference type="EMBL" id="KAK4471497.1"/>
    </source>
</evidence>
<dbReference type="InterPro" id="IPR029063">
    <property type="entry name" value="SAM-dependent_MTases_sf"/>
</dbReference>
<feature type="region of interest" description="Disordered" evidence="10">
    <location>
        <begin position="495"/>
        <end position="528"/>
    </location>
</feature>
<dbReference type="NCBIfam" id="TIGR00308">
    <property type="entry name" value="TRM1"/>
    <property type="match status" value="1"/>
</dbReference>
<proteinExistence type="inferred from homology"/>
<evidence type="ECO:0000256" key="2">
    <source>
        <dbReference type="ARBA" id="ARBA00022603"/>
    </source>
</evidence>
<feature type="compositionally biased region" description="Basic and acidic residues" evidence="10">
    <location>
        <begin position="502"/>
        <end position="511"/>
    </location>
</feature>